<protein>
    <submittedName>
        <fullName evidence="2">Uncharacterized protein</fullName>
    </submittedName>
</protein>
<dbReference type="InterPro" id="IPR051213">
    <property type="entry name" value="START_lipid_transfer"/>
</dbReference>
<evidence type="ECO:0000256" key="1">
    <source>
        <dbReference type="SAM" id="MobiDB-lite"/>
    </source>
</evidence>
<feature type="compositionally biased region" description="Polar residues" evidence="1">
    <location>
        <begin position="160"/>
        <end position="174"/>
    </location>
</feature>
<dbReference type="PANTHER" id="PTHR19308:SF8">
    <property type="entry name" value="STAR-RELATED LIPID TRANSFER PROTEIN 7, MITOCHONDRIAL"/>
    <property type="match status" value="1"/>
</dbReference>
<dbReference type="PANTHER" id="PTHR19308">
    <property type="entry name" value="PHOSPHATIDYLCHOLINE TRANSFER PROTEIN"/>
    <property type="match status" value="1"/>
</dbReference>
<reference evidence="2" key="2">
    <citation type="submission" date="2025-09" db="UniProtKB">
        <authorList>
            <consortium name="Ensembl"/>
        </authorList>
    </citation>
    <scope>IDENTIFICATION</scope>
</reference>
<evidence type="ECO:0000313" key="3">
    <source>
        <dbReference type="Proteomes" id="UP000694564"/>
    </source>
</evidence>
<reference evidence="2" key="1">
    <citation type="submission" date="2025-08" db="UniProtKB">
        <authorList>
            <consortium name="Ensembl"/>
        </authorList>
    </citation>
    <scope>IDENTIFICATION</scope>
</reference>
<dbReference type="SUPFAM" id="SSF55961">
    <property type="entry name" value="Bet v1-like"/>
    <property type="match status" value="1"/>
</dbReference>
<organism evidence="2 3">
    <name type="scientific">Sciurus vulgaris</name>
    <name type="common">Eurasian red squirrel</name>
    <dbReference type="NCBI Taxonomy" id="55149"/>
    <lineage>
        <taxon>Eukaryota</taxon>
        <taxon>Metazoa</taxon>
        <taxon>Chordata</taxon>
        <taxon>Craniata</taxon>
        <taxon>Vertebrata</taxon>
        <taxon>Euteleostomi</taxon>
        <taxon>Mammalia</taxon>
        <taxon>Eutheria</taxon>
        <taxon>Euarchontoglires</taxon>
        <taxon>Glires</taxon>
        <taxon>Rodentia</taxon>
        <taxon>Sciuromorpha</taxon>
        <taxon>Sciuridae</taxon>
        <taxon>Sciurinae</taxon>
        <taxon>Sciurini</taxon>
        <taxon>Sciurus</taxon>
    </lineage>
</organism>
<keyword evidence="3" id="KW-1185">Reference proteome</keyword>
<dbReference type="Ensembl" id="ENSSVLT00005007177.1">
    <property type="protein sequence ID" value="ENSSVLP00005006438.1"/>
    <property type="gene ID" value="ENSSVLG00005005232.1"/>
</dbReference>
<feature type="region of interest" description="Disordered" evidence="1">
    <location>
        <begin position="159"/>
        <end position="187"/>
    </location>
</feature>
<dbReference type="Proteomes" id="UP000694564">
    <property type="component" value="Chromosome 10"/>
</dbReference>
<accession>A0A8D2AUN4</accession>
<sequence>VGQGEDPGGGALDTEYRKKWSALVVKLELIKREVVSGSEVLHWGGHFPYPMYSVFSGVQCGSGEQCDSVESPAFISVRSYEPQIVTHPYELFNENVFHYLLTYSDNPQTVFPSYCVSWMVSSGMPDFLEKMHMATLKAKNMEIKVKDYIPAKTLKMSSEAKATTQSSEQKNKGSCSPAEIAMPEGPWNKRRTSSLVSAFPHSATAACVCYNISARSFKN</sequence>
<proteinExistence type="predicted"/>
<name>A0A8D2AUN4_SCIVU</name>
<evidence type="ECO:0000313" key="2">
    <source>
        <dbReference type="Ensembl" id="ENSSVLP00005006438.1"/>
    </source>
</evidence>
<dbReference type="AlphaFoldDB" id="A0A8D2AUN4"/>
<dbReference type="OrthoDB" id="1295045at2759"/>
<dbReference type="GeneTree" id="ENSGT00940000157856"/>